<accession>A0ABR9NKF8</accession>
<sequence length="435" mass="51804">MQENKNNSNKDLEKIDQDINFHRIIIFLIIIAVVFFYLIMKDIDVEDAAQHWGPVGDFFGGILNPIFALFAFYWLTYSVRLQIKELKETREELKKAAAAQEESARHQKAIAELENENVITQKELLALQKNTLLSQQKSNNDQQQQIEIQNFESLFFELIKTKNEAINMIRMSEKLGGKEEYFDGMNVFIIKVKDLKNSGLNWHGYYENYLIDLFSSYIGICNQIMILILDNKKRINNSRSYEDIFKATLSTVELEIIFYSGFYNYQLKRNVEETFLLEALSPNLSFKENNKNYLMKSAFFYSREAFGFNHEWIEYFDMFDPCNFIYYDFESILRDKDKFNRIFNIYGFDDEISKIDDINSLRDLVNVRVLEYENKLKMYDEMDSEEFELKNLKDEYNSYINKLKTLKSINITRELFFVLKYKINDLSLKKFCSND</sequence>
<protein>
    <recommendedName>
        <fullName evidence="5">Phage abortive infection protein</fullName>
    </recommendedName>
</protein>
<evidence type="ECO:0000313" key="4">
    <source>
        <dbReference type="Proteomes" id="UP000619170"/>
    </source>
</evidence>
<evidence type="ECO:0000256" key="1">
    <source>
        <dbReference type="SAM" id="Coils"/>
    </source>
</evidence>
<keyword evidence="2" id="KW-0472">Membrane</keyword>
<keyword evidence="2" id="KW-1133">Transmembrane helix</keyword>
<dbReference type="Proteomes" id="UP000619170">
    <property type="component" value="Unassembled WGS sequence"/>
</dbReference>
<evidence type="ECO:0000313" key="3">
    <source>
        <dbReference type="EMBL" id="MBE2165015.1"/>
    </source>
</evidence>
<comment type="caution">
    <text evidence="3">The sequence shown here is derived from an EMBL/GenBank/DDBJ whole genome shotgun (WGS) entry which is preliminary data.</text>
</comment>
<dbReference type="Pfam" id="PF16872">
    <property type="entry name" value="putAbiC"/>
    <property type="match status" value="1"/>
</dbReference>
<dbReference type="EMBL" id="JADAZL010000005">
    <property type="protein sequence ID" value="MBE2165015.1"/>
    <property type="molecule type" value="Genomic_DNA"/>
</dbReference>
<keyword evidence="1" id="KW-0175">Coiled coil</keyword>
<reference evidence="4" key="2">
    <citation type="submission" date="2023-07" db="EMBL/GenBank/DDBJ databases">
        <title>Acinetobacter oleivorans assembled AC1583.</title>
        <authorList>
            <person name="Yeo C.C."/>
        </authorList>
    </citation>
    <scope>NUCLEOTIDE SEQUENCE [LARGE SCALE GENOMIC DNA]</scope>
    <source>
        <strain evidence="4">AC1583</strain>
    </source>
</reference>
<evidence type="ECO:0000256" key="2">
    <source>
        <dbReference type="SAM" id="Phobius"/>
    </source>
</evidence>
<feature type="transmembrane region" description="Helical" evidence="2">
    <location>
        <begin position="21"/>
        <end position="39"/>
    </location>
</feature>
<keyword evidence="2" id="KW-0812">Transmembrane</keyword>
<keyword evidence="4" id="KW-1185">Reference proteome</keyword>
<gene>
    <name evidence="3" type="ORF">IIQ43_10765</name>
</gene>
<feature type="coiled-coil region" evidence="1">
    <location>
        <begin position="375"/>
        <end position="409"/>
    </location>
</feature>
<dbReference type="RefSeq" id="WP_192834325.1">
    <property type="nucleotide sequence ID" value="NZ_JADAZL010000005.1"/>
</dbReference>
<name>A0ABR9NKF8_9GAMM</name>
<proteinExistence type="predicted"/>
<reference evidence="3 4" key="1">
    <citation type="submission" date="2020-10" db="EMBL/GenBank/DDBJ databases">
        <authorList>
            <person name="Mohd Rani F."/>
        </authorList>
    </citation>
    <scope>NUCLEOTIDE SEQUENCE [LARGE SCALE GENOMIC DNA]</scope>
    <source>
        <strain evidence="3 4">AC1583</strain>
    </source>
</reference>
<organism evidence="3 4">
    <name type="scientific">Acinetobacter oleivorans</name>
    <dbReference type="NCBI Taxonomy" id="1148157"/>
    <lineage>
        <taxon>Bacteria</taxon>
        <taxon>Pseudomonadati</taxon>
        <taxon>Pseudomonadota</taxon>
        <taxon>Gammaproteobacteria</taxon>
        <taxon>Moraxellales</taxon>
        <taxon>Moraxellaceae</taxon>
        <taxon>Acinetobacter</taxon>
    </lineage>
</organism>
<feature type="coiled-coil region" evidence="1">
    <location>
        <begin position="79"/>
        <end position="130"/>
    </location>
</feature>
<feature type="transmembrane region" description="Helical" evidence="2">
    <location>
        <begin position="59"/>
        <end position="77"/>
    </location>
</feature>
<dbReference type="InterPro" id="IPR031709">
    <property type="entry name" value="PutAbiC"/>
</dbReference>
<evidence type="ECO:0008006" key="5">
    <source>
        <dbReference type="Google" id="ProtNLM"/>
    </source>
</evidence>